<evidence type="ECO:0000313" key="2">
    <source>
        <dbReference type="EnsemblMetazoa" id="CJA31567.1"/>
    </source>
</evidence>
<name>A0A8R1EDI6_CAEJA</name>
<dbReference type="Pfam" id="PF19438">
    <property type="entry name" value="LIN9_C"/>
    <property type="match status" value="1"/>
</dbReference>
<evidence type="ECO:0000313" key="3">
    <source>
        <dbReference type="Proteomes" id="UP000005237"/>
    </source>
</evidence>
<keyword evidence="3" id="KW-1185">Reference proteome</keyword>
<reference evidence="2" key="2">
    <citation type="submission" date="2022-06" db="UniProtKB">
        <authorList>
            <consortium name="EnsemblMetazoa"/>
        </authorList>
    </citation>
    <scope>IDENTIFICATION</scope>
    <source>
        <strain evidence="2">DF5081</strain>
    </source>
</reference>
<accession>A0A8R1EDI6</accession>
<sequence>MGTQKISACDLQSLADVINDIRNTIDSRNMAFFQDYVEVHLKQFHTIMLESGALSGATVTTNNSRK</sequence>
<protein>
    <recommendedName>
        <fullName evidence="1">LIN-9 C-terminal domain-containing protein</fullName>
    </recommendedName>
</protein>
<dbReference type="Proteomes" id="UP000005237">
    <property type="component" value="Unassembled WGS sequence"/>
</dbReference>
<dbReference type="EnsemblMetazoa" id="CJA31567.1">
    <property type="protein sequence ID" value="CJA31567.1"/>
    <property type="gene ID" value="WBGene00207414"/>
</dbReference>
<feature type="domain" description="LIN-9 C-terminal" evidence="1">
    <location>
        <begin position="5"/>
        <end position="55"/>
    </location>
</feature>
<proteinExistence type="predicted"/>
<organism evidence="2 3">
    <name type="scientific">Caenorhabditis japonica</name>
    <dbReference type="NCBI Taxonomy" id="281687"/>
    <lineage>
        <taxon>Eukaryota</taxon>
        <taxon>Metazoa</taxon>
        <taxon>Ecdysozoa</taxon>
        <taxon>Nematoda</taxon>
        <taxon>Chromadorea</taxon>
        <taxon>Rhabditida</taxon>
        <taxon>Rhabditina</taxon>
        <taxon>Rhabditomorpha</taxon>
        <taxon>Rhabditoidea</taxon>
        <taxon>Rhabditidae</taxon>
        <taxon>Peloderinae</taxon>
        <taxon>Caenorhabditis</taxon>
    </lineage>
</organism>
<dbReference type="AlphaFoldDB" id="A0A8R1EDI6"/>
<reference evidence="3" key="1">
    <citation type="submission" date="2010-08" db="EMBL/GenBank/DDBJ databases">
        <authorList>
            <consortium name="Caenorhabditis japonica Sequencing Consortium"/>
            <person name="Wilson R.K."/>
        </authorList>
    </citation>
    <scope>NUCLEOTIDE SEQUENCE [LARGE SCALE GENOMIC DNA]</scope>
    <source>
        <strain evidence="3">DF5081</strain>
    </source>
</reference>
<dbReference type="InterPro" id="IPR045831">
    <property type="entry name" value="LIN9_C"/>
</dbReference>
<evidence type="ECO:0000259" key="1">
    <source>
        <dbReference type="Pfam" id="PF19438"/>
    </source>
</evidence>